<accession>A0A7G8TBP7</accession>
<dbReference type="Proteomes" id="UP000515909">
    <property type="component" value="Chromosome"/>
</dbReference>
<dbReference type="KEGG" id="cfem:HCR03_01590"/>
<gene>
    <name evidence="1" type="ORF">HCR03_01590</name>
</gene>
<sequence length="85" mass="10145">MKLGKHGQFLVNFISAYVNGEMERWEFDLDYSGYVIDHFPSFETETRRLAVASQIIVKRPPDYSDFHWQPLKRLPIFMPLFPCYL</sequence>
<reference evidence="1 2" key="1">
    <citation type="submission" date="2020-08" db="EMBL/GenBank/DDBJ databases">
        <title>The isolate Caproiciproducens sp. 7D4C2 produces n-caproate at mildly acidic conditions from hexoses: genome and rBOX comparison with related strains and chain-elongating bacteria.</title>
        <authorList>
            <person name="Esquivel-Elizondo S."/>
            <person name="Bagci C."/>
            <person name="Temovska M."/>
            <person name="Jeon B.S."/>
            <person name="Bessarab I."/>
            <person name="Williams R.B.H."/>
            <person name="Huson D.H."/>
            <person name="Angenent L.T."/>
        </authorList>
    </citation>
    <scope>NUCLEOTIDE SEQUENCE [LARGE SCALE GENOMIC DNA]</scope>
    <source>
        <strain evidence="1 2">7D4C2</strain>
    </source>
</reference>
<organism evidence="1 2">
    <name type="scientific">Caproicibacter fermentans</name>
    <dbReference type="NCBI Taxonomy" id="2576756"/>
    <lineage>
        <taxon>Bacteria</taxon>
        <taxon>Bacillati</taxon>
        <taxon>Bacillota</taxon>
        <taxon>Clostridia</taxon>
        <taxon>Eubacteriales</taxon>
        <taxon>Acutalibacteraceae</taxon>
        <taxon>Caproicibacter</taxon>
    </lineage>
</organism>
<evidence type="ECO:0000313" key="1">
    <source>
        <dbReference type="EMBL" id="QNK41038.1"/>
    </source>
</evidence>
<protein>
    <submittedName>
        <fullName evidence="1">Uncharacterized protein</fullName>
    </submittedName>
</protein>
<proteinExistence type="predicted"/>
<evidence type="ECO:0000313" key="2">
    <source>
        <dbReference type="Proteomes" id="UP000515909"/>
    </source>
</evidence>
<dbReference type="RefSeq" id="WP_187036390.1">
    <property type="nucleotide sequence ID" value="NZ_CP060286.1"/>
</dbReference>
<dbReference type="EMBL" id="CP060286">
    <property type="protein sequence ID" value="QNK41038.1"/>
    <property type="molecule type" value="Genomic_DNA"/>
</dbReference>
<dbReference type="AlphaFoldDB" id="A0A7G8TBP7"/>
<name>A0A7G8TBP7_9FIRM</name>